<name>A0A6A0GS31_HYAAZ</name>
<dbReference type="InterPro" id="IPR001320">
    <property type="entry name" value="Iontro_rcpt_C"/>
</dbReference>
<reference evidence="16" key="2">
    <citation type="journal article" date="2018" name="Environ. Sci. Technol.">
        <title>The Toxicogenome of Hyalella azteca: A Model for Sediment Ecotoxicology and Evolutionary Toxicology.</title>
        <authorList>
            <person name="Poynton H.C."/>
            <person name="Hasenbein S."/>
            <person name="Benoit J.B."/>
            <person name="Sepulveda M.S."/>
            <person name="Poelchau M.F."/>
            <person name="Hughes D.S.T."/>
            <person name="Murali S.C."/>
            <person name="Chen S."/>
            <person name="Glastad K.M."/>
            <person name="Goodisman M.A.D."/>
            <person name="Werren J.H."/>
            <person name="Vineis J.H."/>
            <person name="Bowen J.L."/>
            <person name="Friedrich M."/>
            <person name="Jones J."/>
            <person name="Robertson H.M."/>
            <person name="Feyereisen R."/>
            <person name="Mechler-Hickson A."/>
            <person name="Mathers N."/>
            <person name="Lee C.E."/>
            <person name="Colbourne J.K."/>
            <person name="Biales A."/>
            <person name="Johnston J.S."/>
            <person name="Wellborn G.A."/>
            <person name="Rosendale A.J."/>
            <person name="Cridge A.G."/>
            <person name="Munoz-Torres M.C."/>
            <person name="Bain P.A."/>
            <person name="Manny A.R."/>
            <person name="Major K.M."/>
            <person name="Lambert F.N."/>
            <person name="Vulpe C.D."/>
            <person name="Tuck P."/>
            <person name="Blalock B.J."/>
            <person name="Lin Y.Y."/>
            <person name="Smith M.E."/>
            <person name="Ochoa-Acuna H."/>
            <person name="Chen M.M."/>
            <person name="Childers C.P."/>
            <person name="Qu J."/>
            <person name="Dugan S."/>
            <person name="Lee S.L."/>
            <person name="Chao H."/>
            <person name="Dinh H."/>
            <person name="Han Y."/>
            <person name="Doddapaneni H."/>
            <person name="Worley K.C."/>
            <person name="Muzny D.M."/>
            <person name="Gibbs R.A."/>
            <person name="Richards S."/>
        </authorList>
    </citation>
    <scope>NUCLEOTIDE SEQUENCE</scope>
    <source>
        <strain evidence="16">HAZT.00-mixed</strain>
        <tissue evidence="16">Whole organism</tissue>
    </source>
</reference>
<evidence type="ECO:0000256" key="4">
    <source>
        <dbReference type="ARBA" id="ARBA00022475"/>
    </source>
</evidence>
<keyword evidence="8 13" id="KW-0472">Membrane</keyword>
<keyword evidence="4" id="KW-1003">Cell membrane</keyword>
<keyword evidence="7" id="KW-0406">Ion transport</keyword>
<proteinExistence type="inferred from homology"/>
<evidence type="ECO:0000256" key="10">
    <source>
        <dbReference type="ARBA" id="ARBA00023180"/>
    </source>
</evidence>
<evidence type="ECO:0000259" key="14">
    <source>
        <dbReference type="Pfam" id="PF00060"/>
    </source>
</evidence>
<evidence type="ECO:0000256" key="2">
    <source>
        <dbReference type="ARBA" id="ARBA00008685"/>
    </source>
</evidence>
<evidence type="ECO:0000256" key="6">
    <source>
        <dbReference type="ARBA" id="ARBA00022989"/>
    </source>
</evidence>
<dbReference type="GO" id="GO:0050906">
    <property type="term" value="P:detection of stimulus involved in sensory perception"/>
    <property type="evidence" value="ECO:0007669"/>
    <property type="project" value="UniProtKB-ARBA"/>
</dbReference>
<dbReference type="SUPFAM" id="SSF53850">
    <property type="entry name" value="Periplasmic binding protein-like II"/>
    <property type="match status" value="1"/>
</dbReference>
<accession>A0A6A0GS31</accession>
<keyword evidence="12" id="KW-0407">Ion channel</keyword>
<keyword evidence="10" id="KW-0325">Glycoprotein</keyword>
<dbReference type="Gene3D" id="3.40.190.10">
    <property type="entry name" value="Periplasmic binding protein-like II"/>
    <property type="match status" value="1"/>
</dbReference>
<evidence type="ECO:0000256" key="12">
    <source>
        <dbReference type="ARBA" id="ARBA00023303"/>
    </source>
</evidence>
<keyword evidence="5 13" id="KW-0812">Transmembrane</keyword>
<dbReference type="GO" id="GO:0005886">
    <property type="term" value="C:plasma membrane"/>
    <property type="evidence" value="ECO:0007669"/>
    <property type="project" value="UniProtKB-SubCell"/>
</dbReference>
<evidence type="ECO:0000256" key="7">
    <source>
        <dbReference type="ARBA" id="ARBA00023065"/>
    </source>
</evidence>
<dbReference type="PANTHER" id="PTHR42643:SF24">
    <property type="entry name" value="IONOTROPIC RECEPTOR 60A"/>
    <property type="match status" value="1"/>
</dbReference>
<evidence type="ECO:0000256" key="1">
    <source>
        <dbReference type="ARBA" id="ARBA00004651"/>
    </source>
</evidence>
<dbReference type="GO" id="GO:0015276">
    <property type="term" value="F:ligand-gated monoatomic ion channel activity"/>
    <property type="evidence" value="ECO:0007669"/>
    <property type="project" value="InterPro"/>
</dbReference>
<organism evidence="16">
    <name type="scientific">Hyalella azteca</name>
    <name type="common">Amphipod</name>
    <dbReference type="NCBI Taxonomy" id="294128"/>
    <lineage>
        <taxon>Eukaryota</taxon>
        <taxon>Metazoa</taxon>
        <taxon>Ecdysozoa</taxon>
        <taxon>Arthropoda</taxon>
        <taxon>Crustacea</taxon>
        <taxon>Multicrustacea</taxon>
        <taxon>Malacostraca</taxon>
        <taxon>Eumalacostraca</taxon>
        <taxon>Peracarida</taxon>
        <taxon>Amphipoda</taxon>
        <taxon>Senticaudata</taxon>
        <taxon>Talitrida</taxon>
        <taxon>Talitroidea</taxon>
        <taxon>Hyalellidae</taxon>
        <taxon>Hyalella</taxon>
    </lineage>
</organism>
<feature type="domain" description="Ionotropic glutamate receptor C-terminal" evidence="14">
    <location>
        <begin position="373"/>
        <end position="617"/>
    </location>
</feature>
<evidence type="ECO:0000256" key="3">
    <source>
        <dbReference type="ARBA" id="ARBA00022448"/>
    </source>
</evidence>
<comment type="caution">
    <text evidence="16">The sequence shown here is derived from an EMBL/GenBank/DDBJ whole genome shotgun (WGS) entry which is preliminary data.</text>
</comment>
<keyword evidence="6 13" id="KW-1133">Transmembrane helix</keyword>
<dbReference type="Gene3D" id="1.10.287.70">
    <property type="match status" value="1"/>
</dbReference>
<keyword evidence="11" id="KW-1071">Ligand-gated ion channel</keyword>
<protein>
    <submittedName>
        <fullName evidence="16">Ionotropic receptor 198</fullName>
    </submittedName>
</protein>
<comment type="subcellular location">
    <subcellularLocation>
        <location evidence="1">Cell membrane</location>
        <topology evidence="1">Multi-pass membrane protein</topology>
    </subcellularLocation>
</comment>
<evidence type="ECO:0000259" key="15">
    <source>
        <dbReference type="Pfam" id="PF10613"/>
    </source>
</evidence>
<keyword evidence="9 16" id="KW-0675">Receptor</keyword>
<reference evidence="16" key="1">
    <citation type="submission" date="2014-08" db="EMBL/GenBank/DDBJ databases">
        <authorList>
            <person name="Murali S."/>
            <person name="Richards S."/>
            <person name="Bandaranaike D."/>
            <person name="Bellair M."/>
            <person name="Blankenburg K."/>
            <person name="Chao H."/>
            <person name="Dinh H."/>
            <person name="Doddapaneni H."/>
            <person name="Dugan-Rocha S."/>
            <person name="Elkadiri S."/>
            <person name="Gnanaolivu R."/>
            <person name="Hughes D."/>
            <person name="Lee S."/>
            <person name="Li M."/>
            <person name="Ming W."/>
            <person name="Munidasa M."/>
            <person name="Muniz J."/>
            <person name="Nguyen L."/>
            <person name="Osuji N."/>
            <person name="Pu L.-L."/>
            <person name="Puazo M."/>
            <person name="Skinner E."/>
            <person name="Qu C."/>
            <person name="Quiroz J."/>
            <person name="Raj R."/>
            <person name="Weissenberger G."/>
            <person name="Xin Y."/>
            <person name="Zou X."/>
            <person name="Han Y."/>
            <person name="Worley K."/>
            <person name="Muzny D."/>
            <person name="Gibbs R."/>
        </authorList>
    </citation>
    <scope>NUCLEOTIDE SEQUENCE</scope>
    <source>
        <strain evidence="16">HAZT.00-mixed</strain>
        <tissue evidence="16">Whole organism</tissue>
    </source>
</reference>
<feature type="transmembrane region" description="Helical" evidence="13">
    <location>
        <begin position="376"/>
        <end position="395"/>
    </location>
</feature>
<evidence type="ECO:0000256" key="9">
    <source>
        <dbReference type="ARBA" id="ARBA00023170"/>
    </source>
</evidence>
<sequence length="653" mass="72340">MRSPQQVQDLQGSSIAIGFASAEETLVDQTFKARDMKILGKFLADFAHKARVDFIGLCSDEVDGIIPHYLKILKSSIIRSAVAAGSCESVSSPTSIPGCPKVPISYNTPNAGRRTPPMCERHITEMKVYAIGEVLKPSVQQEMARTYDDTRGTVMQMVLARGPVASNIAGRGMMWTLAEYKSSGAVKVDEIYQFLDAGGFVEKFIGVWREATGMDTDVEELGIGPINFMGNTLLLASFPYAPYYVEESGQNVLTTKYIPKNLVGEIRNCSGFVLEVIDILAQQLNFTYAIVKPITEADYVFGNGKNGNYSGLIGMLHREEADLALATLIPTRDRGEVVDFSVSVDYYKKVLCFRSNAHTDGIAWMTYTANFHLRTWIALIGTTLLSSLVFWLVLWKQQNIIGNDVSQEKERQGCPARNNLGMEVSQASQEVKQKLLDTLFMHFGCLVQQGYHTTPQSGCLRLLFWVFWLTSVCLYASYSATLTSNFTFRVHAIPFSNLEEATKKTDWQIGLLKGTSTISVLQSMDQPWASDLAKRIEDNSALLVPTEEDGLRRARTSNFALIAEDTAVILALLVSGGLMSRVRESWWGQFVPCFMAQDFEELGFTHTLSAFLVLLVGIVCGAVIFLAEIWYGSRPVSGNVIDRRLSVDSFPVA</sequence>
<comment type="similarity">
    <text evidence="2">Belongs to the glutamate-gated ion channel (TC 1.A.10.1) family.</text>
</comment>
<evidence type="ECO:0000256" key="5">
    <source>
        <dbReference type="ARBA" id="ARBA00022692"/>
    </source>
</evidence>
<dbReference type="AlphaFoldDB" id="A0A6A0GS31"/>
<evidence type="ECO:0000313" key="16">
    <source>
        <dbReference type="EMBL" id="KAA0186298.1"/>
    </source>
</evidence>
<feature type="domain" description="Ionotropic glutamate receptor L-glutamate and glycine-binding" evidence="15">
    <location>
        <begin position="260"/>
        <end position="343"/>
    </location>
</feature>
<dbReference type="Pfam" id="PF00060">
    <property type="entry name" value="Lig_chan"/>
    <property type="match status" value="1"/>
</dbReference>
<gene>
    <name evidence="16" type="ORF">HAZT_HAZT000749</name>
</gene>
<dbReference type="PANTHER" id="PTHR42643">
    <property type="entry name" value="IONOTROPIC RECEPTOR 20A-RELATED"/>
    <property type="match status" value="1"/>
</dbReference>
<dbReference type="Pfam" id="PF10613">
    <property type="entry name" value="Lig_chan-Glu_bd"/>
    <property type="match status" value="1"/>
</dbReference>
<reference evidence="16" key="3">
    <citation type="submission" date="2019-06" db="EMBL/GenBank/DDBJ databases">
        <authorList>
            <person name="Poynton C."/>
            <person name="Hasenbein S."/>
            <person name="Benoit J.B."/>
            <person name="Sepulveda M.S."/>
            <person name="Poelchau M.F."/>
            <person name="Murali S.C."/>
            <person name="Chen S."/>
            <person name="Glastad K.M."/>
            <person name="Werren J.H."/>
            <person name="Vineis J.H."/>
            <person name="Bowen J.L."/>
            <person name="Friedrich M."/>
            <person name="Jones J."/>
            <person name="Robertson H.M."/>
            <person name="Feyereisen R."/>
            <person name="Mechler-Hickson A."/>
            <person name="Mathers N."/>
            <person name="Lee C.E."/>
            <person name="Colbourne J.K."/>
            <person name="Biales A."/>
            <person name="Johnston J.S."/>
            <person name="Wellborn G.A."/>
            <person name="Rosendale A.J."/>
            <person name="Cridge A.G."/>
            <person name="Munoz-Torres M.C."/>
            <person name="Bain P.A."/>
            <person name="Manny A.R."/>
            <person name="Major K.M."/>
            <person name="Lambert F.N."/>
            <person name="Vulpe C.D."/>
            <person name="Tuck P."/>
            <person name="Blalock B.J."/>
            <person name="Lin Y.-Y."/>
            <person name="Smith M.E."/>
            <person name="Ochoa-Acuna H."/>
            <person name="Chen M.-J.M."/>
            <person name="Childers C.P."/>
            <person name="Qu J."/>
            <person name="Dugan S."/>
            <person name="Lee S.L."/>
            <person name="Chao H."/>
            <person name="Dinh H."/>
            <person name="Han Y."/>
            <person name="Doddapaneni H."/>
            <person name="Worley K.C."/>
            <person name="Muzny D.M."/>
            <person name="Gibbs R.A."/>
            <person name="Richards S."/>
        </authorList>
    </citation>
    <scope>NUCLEOTIDE SEQUENCE</scope>
    <source>
        <strain evidence="16">HAZT.00-mixed</strain>
        <tissue evidence="16">Whole organism</tissue>
    </source>
</reference>
<dbReference type="InterPro" id="IPR052192">
    <property type="entry name" value="Insect_Ionotropic_Sensory_Rcpt"/>
</dbReference>
<dbReference type="Proteomes" id="UP000711488">
    <property type="component" value="Unassembled WGS sequence"/>
</dbReference>
<evidence type="ECO:0000256" key="11">
    <source>
        <dbReference type="ARBA" id="ARBA00023286"/>
    </source>
</evidence>
<evidence type="ECO:0000256" key="8">
    <source>
        <dbReference type="ARBA" id="ARBA00023136"/>
    </source>
</evidence>
<keyword evidence="3" id="KW-0813">Transport</keyword>
<dbReference type="InterPro" id="IPR019594">
    <property type="entry name" value="Glu/Gly-bd"/>
</dbReference>
<dbReference type="EMBL" id="JQDR03015661">
    <property type="protein sequence ID" value="KAA0186298.1"/>
    <property type="molecule type" value="Genomic_DNA"/>
</dbReference>
<evidence type="ECO:0000256" key="13">
    <source>
        <dbReference type="SAM" id="Phobius"/>
    </source>
</evidence>
<feature type="transmembrane region" description="Helical" evidence="13">
    <location>
        <begin position="608"/>
        <end position="631"/>
    </location>
</feature>